<protein>
    <submittedName>
        <fullName evidence="6">DUF4102 domain-containing protein</fullName>
    </submittedName>
</protein>
<keyword evidence="2" id="KW-0229">DNA integration</keyword>
<dbReference type="PROSITE" id="PS51898">
    <property type="entry name" value="TYR_RECOMBINASE"/>
    <property type="match status" value="1"/>
</dbReference>
<dbReference type="Pfam" id="PF22022">
    <property type="entry name" value="Phage_int_M"/>
    <property type="match status" value="1"/>
</dbReference>
<dbReference type="SUPFAM" id="SSF56349">
    <property type="entry name" value="DNA breaking-rejoining enzymes"/>
    <property type="match status" value="1"/>
</dbReference>
<dbReference type="EMBL" id="CP040882">
    <property type="protein sequence ID" value="QDA55605.1"/>
    <property type="molecule type" value="Genomic_DNA"/>
</dbReference>
<dbReference type="PANTHER" id="PTHR30629:SF2">
    <property type="entry name" value="PROPHAGE INTEGRASE INTS-RELATED"/>
    <property type="match status" value="1"/>
</dbReference>
<dbReference type="Pfam" id="PF00589">
    <property type="entry name" value="Phage_integrase"/>
    <property type="match status" value="1"/>
</dbReference>
<reference evidence="7" key="1">
    <citation type="submission" date="2019-06" db="EMBL/GenBank/DDBJ databases">
        <authorList>
            <person name="Oh B.S."/>
        </authorList>
    </citation>
    <scope>NUCLEOTIDE SEQUENCE [LARGE SCALE GENOMIC DNA]</scope>
    <source>
        <strain evidence="7">KGMB03119</strain>
    </source>
</reference>
<sequence>MVVPPLPSRYLHTAYTPSACGTTVGQRVCSAPRGFNFVGHAMNITAKNILAVGDGRYKIAPNLYLVVRRNGLSRAFVFRYTFDGKRKDLSLGDPTFIKIQMAKDEALKCHTLLTQGIDPKAFREEKKAPAKTKHEPTFKEYAERIIPIIIEVKQYKNKHSINEWRRCILGLAVQHIGDMPIKEVETSHILSILNPLWKNQTPSGVKMRGYLETVFAYAKREGFYNKENPATWRGNLDAWLPSPQRIYTTRHCPAATLDETIDIVSRLLAGEVGEPPSRLAALFGILTATRRKEFTLAFWDEINLEERIWYIPPARRKDRKPFPHRVPLSDQAIEVLLAANPSQKGPLFPSPYWTHRPIRIDNPYHTVSRLTDGKVTMHGFRSTFRDWAARNGVDRVVAEKCLMHATGNAVEQTYQRDDLCELRRPVMQSWADTIMPKKK</sequence>
<dbReference type="InterPro" id="IPR010998">
    <property type="entry name" value="Integrase_recombinase_N"/>
</dbReference>
<keyword evidence="4" id="KW-0233">DNA recombination</keyword>
<keyword evidence="3" id="KW-0238">DNA-binding</keyword>
<evidence type="ECO:0000313" key="7">
    <source>
        <dbReference type="Proteomes" id="UP000308889"/>
    </source>
</evidence>
<name>A0ABX5VJ17_9BURK</name>
<accession>A0ABX5VJ17</accession>
<proteinExistence type="inferred from homology"/>
<dbReference type="InterPro" id="IPR050808">
    <property type="entry name" value="Phage_Integrase"/>
</dbReference>
<dbReference type="CDD" id="cd00801">
    <property type="entry name" value="INT_P4_C"/>
    <property type="match status" value="1"/>
</dbReference>
<dbReference type="Pfam" id="PF13356">
    <property type="entry name" value="Arm-DNA-bind_3"/>
    <property type="match status" value="1"/>
</dbReference>
<dbReference type="Gene3D" id="1.10.443.10">
    <property type="entry name" value="Intergrase catalytic core"/>
    <property type="match status" value="1"/>
</dbReference>
<comment type="similarity">
    <text evidence="1">Belongs to the 'phage' integrase family.</text>
</comment>
<dbReference type="InterPro" id="IPR013762">
    <property type="entry name" value="Integrase-like_cat_sf"/>
</dbReference>
<dbReference type="Proteomes" id="UP000308889">
    <property type="component" value="Chromosome"/>
</dbReference>
<evidence type="ECO:0000259" key="5">
    <source>
        <dbReference type="PROSITE" id="PS51898"/>
    </source>
</evidence>
<dbReference type="Gene3D" id="3.30.160.390">
    <property type="entry name" value="Integrase, DNA-binding domain"/>
    <property type="match status" value="1"/>
</dbReference>
<dbReference type="InterPro" id="IPR025166">
    <property type="entry name" value="Integrase_DNA_bind_dom"/>
</dbReference>
<evidence type="ECO:0000256" key="3">
    <source>
        <dbReference type="ARBA" id="ARBA00023125"/>
    </source>
</evidence>
<organism evidence="6 7">
    <name type="scientific">Sutterella faecalis</name>
    <dbReference type="NCBI Taxonomy" id="2584944"/>
    <lineage>
        <taxon>Bacteria</taxon>
        <taxon>Pseudomonadati</taxon>
        <taxon>Pseudomonadota</taxon>
        <taxon>Betaproteobacteria</taxon>
        <taxon>Burkholderiales</taxon>
        <taxon>Sutterellaceae</taxon>
        <taxon>Sutterella</taxon>
    </lineage>
</organism>
<dbReference type="InterPro" id="IPR002104">
    <property type="entry name" value="Integrase_catalytic"/>
</dbReference>
<evidence type="ECO:0000313" key="6">
    <source>
        <dbReference type="EMBL" id="QDA55605.1"/>
    </source>
</evidence>
<dbReference type="PANTHER" id="PTHR30629">
    <property type="entry name" value="PROPHAGE INTEGRASE"/>
    <property type="match status" value="1"/>
</dbReference>
<dbReference type="InterPro" id="IPR038488">
    <property type="entry name" value="Integrase_DNA-bd_sf"/>
</dbReference>
<gene>
    <name evidence="6" type="ORF">FG381_12050</name>
</gene>
<evidence type="ECO:0000256" key="4">
    <source>
        <dbReference type="ARBA" id="ARBA00023172"/>
    </source>
</evidence>
<evidence type="ECO:0000256" key="2">
    <source>
        <dbReference type="ARBA" id="ARBA00022908"/>
    </source>
</evidence>
<evidence type="ECO:0000256" key="1">
    <source>
        <dbReference type="ARBA" id="ARBA00008857"/>
    </source>
</evidence>
<dbReference type="InterPro" id="IPR011010">
    <property type="entry name" value="DNA_brk_join_enz"/>
</dbReference>
<keyword evidence="7" id="KW-1185">Reference proteome</keyword>
<dbReference type="Gene3D" id="1.10.150.130">
    <property type="match status" value="1"/>
</dbReference>
<feature type="domain" description="Tyr recombinase" evidence="5">
    <location>
        <begin position="250"/>
        <end position="427"/>
    </location>
</feature>
<dbReference type="InterPro" id="IPR053876">
    <property type="entry name" value="Phage_int_M"/>
</dbReference>